<accession>A0AAW2HC33</accession>
<name>A0AAW2HC33_9NEOP</name>
<keyword evidence="6" id="KW-0378">Hydrolase</keyword>
<dbReference type="EMBL" id="JARGDH010000005">
    <property type="protein sequence ID" value="KAL0267479.1"/>
    <property type="molecule type" value="Genomic_DNA"/>
</dbReference>
<evidence type="ECO:0000256" key="4">
    <source>
        <dbReference type="ARBA" id="ARBA00022670"/>
    </source>
</evidence>
<dbReference type="GO" id="GO:0046872">
    <property type="term" value="F:metal ion binding"/>
    <property type="evidence" value="ECO:0007669"/>
    <property type="project" value="UniProtKB-KW"/>
</dbReference>
<gene>
    <name evidence="16" type="ORF">PYX00_009734</name>
</gene>
<evidence type="ECO:0000256" key="6">
    <source>
        <dbReference type="ARBA" id="ARBA00022801"/>
    </source>
</evidence>
<comment type="subcellular location">
    <subcellularLocation>
        <location evidence="2">Cell membrane</location>
        <topology evidence="2">Single-pass type II membrane protein</topology>
    </subcellularLocation>
</comment>
<dbReference type="PANTHER" id="PTHR11733">
    <property type="entry name" value="ZINC METALLOPROTEASE FAMILY M13 NEPRILYSIN-RELATED"/>
    <property type="match status" value="1"/>
</dbReference>
<dbReference type="CDD" id="cd08662">
    <property type="entry name" value="M13"/>
    <property type="match status" value="1"/>
</dbReference>
<dbReference type="Pfam" id="PF01431">
    <property type="entry name" value="Peptidase_M13"/>
    <property type="match status" value="1"/>
</dbReference>
<feature type="compositionally biased region" description="Polar residues" evidence="12">
    <location>
        <begin position="132"/>
        <end position="155"/>
    </location>
</feature>
<keyword evidence="4" id="KW-0645">Protease</keyword>
<dbReference type="PROSITE" id="PS51885">
    <property type="entry name" value="NEPRILYSIN"/>
    <property type="match status" value="1"/>
</dbReference>
<evidence type="ECO:0000259" key="15">
    <source>
        <dbReference type="Pfam" id="PF05649"/>
    </source>
</evidence>
<comment type="similarity">
    <text evidence="3">Belongs to the peptidase M13 family.</text>
</comment>
<comment type="cofactor">
    <cofactor evidence="1">
        <name>Zn(2+)</name>
        <dbReference type="ChEBI" id="CHEBI:29105"/>
    </cofactor>
</comment>
<keyword evidence="10" id="KW-1015">Disulfide bond</keyword>
<sequence length="882" mass="102232">MTDDRHESPVLFHLNSEIYKNGLKFDRDRTFRNRLIVKTIILMAVLLLIATVTCVLMARSSNVKTMKNESYFHLDRKESIYHDSEIMESAKDNEELQTSYVPPPIDFRISSPDAAGHFSVGKTDKARRRRTTNSINGFHSEVSDSSSQLPDPTTVSPIVFRLSPAKKKDDGKTDEEKIEKNVTFKAEERENRMEKVKEMSKFWLGGKDLQSVRSSQAKRMLSYMDLTADPCDDFYQYACGNWHKNNPIPQDKAGYDIFELLRESLDVVLRDLLMEPSDNNTYEAAVKARIYYESCMNEEILEKRGNDPFLELVRKLKGWPMLDKDWNATDFDWVELMSQLKLYNIDVLVSQWVGPDIKNSSHYIIQFDQTSLGLPSKDYFLKQAHANYLEAYKKYLIKITVLLGAEEEKAAVDVEELLEFEKELAKITLGQEERRNMTQLYVKLTLSELHEIVPQVDWVKYLSIVMSRNVERNESIVTYAMKYFEALVPLLEKTDKRVICNYLMWRLARHLVNGLDKKFQDAKQELFYSLFGREKAPLRWSYCVSQVNSNLGMALGNIFVQRYFDESSKKDAINITQHIMYSFREMLNSTDWLDEETRGLALEKINAMVPRIGYPDFVLNKEELDSRYRNVSISKTTYFENTLNILQYMTRYEQAKLGKVVNSSSLWNTPPTTVNAYYSRNINQIMVPAGILQPPFYHKYFPKCLNYGGIGVAIGHEITHGFDDKGRLFDQKGNYRTWWKEETAINFQRRAQCLIDQYSGYRVRDVDMHIDGVNTQAENIADNGGIRQAFRAYEGWLMQNNSADEVMPGINATNFQLFFLNFAQIWCGGMRPEASRNKLKIALHSPGRFRVIGTLSNSEEFARVFNCPSNTTMNPGNKCSLW</sequence>
<evidence type="ECO:0000256" key="5">
    <source>
        <dbReference type="ARBA" id="ARBA00022723"/>
    </source>
</evidence>
<keyword evidence="13" id="KW-0812">Transmembrane</keyword>
<dbReference type="GO" id="GO:0016485">
    <property type="term" value="P:protein processing"/>
    <property type="evidence" value="ECO:0007669"/>
    <property type="project" value="TreeGrafter"/>
</dbReference>
<keyword evidence="7" id="KW-0862">Zinc</keyword>
<dbReference type="InterPro" id="IPR000718">
    <property type="entry name" value="Peptidase_M13"/>
</dbReference>
<keyword evidence="13" id="KW-0472">Membrane</keyword>
<dbReference type="SUPFAM" id="SSF55486">
    <property type="entry name" value="Metalloproteases ('zincins'), catalytic domain"/>
    <property type="match status" value="1"/>
</dbReference>
<dbReference type="InterPro" id="IPR042089">
    <property type="entry name" value="Peptidase_M13_dom_2"/>
</dbReference>
<evidence type="ECO:0000256" key="7">
    <source>
        <dbReference type="ARBA" id="ARBA00022833"/>
    </source>
</evidence>
<dbReference type="GO" id="GO:0004222">
    <property type="term" value="F:metalloendopeptidase activity"/>
    <property type="evidence" value="ECO:0007669"/>
    <property type="project" value="InterPro"/>
</dbReference>
<evidence type="ECO:0008006" key="17">
    <source>
        <dbReference type="Google" id="ProtNLM"/>
    </source>
</evidence>
<keyword evidence="5" id="KW-0479">Metal-binding</keyword>
<dbReference type="GO" id="GO:0005886">
    <property type="term" value="C:plasma membrane"/>
    <property type="evidence" value="ECO:0007669"/>
    <property type="project" value="UniProtKB-SubCell"/>
</dbReference>
<organism evidence="16">
    <name type="scientific">Menopon gallinae</name>
    <name type="common">poultry shaft louse</name>
    <dbReference type="NCBI Taxonomy" id="328185"/>
    <lineage>
        <taxon>Eukaryota</taxon>
        <taxon>Metazoa</taxon>
        <taxon>Ecdysozoa</taxon>
        <taxon>Arthropoda</taxon>
        <taxon>Hexapoda</taxon>
        <taxon>Insecta</taxon>
        <taxon>Pterygota</taxon>
        <taxon>Neoptera</taxon>
        <taxon>Paraneoptera</taxon>
        <taxon>Psocodea</taxon>
        <taxon>Troctomorpha</taxon>
        <taxon>Phthiraptera</taxon>
        <taxon>Amblycera</taxon>
        <taxon>Menoponidae</taxon>
        <taxon>Menopon</taxon>
    </lineage>
</organism>
<dbReference type="FunFam" id="3.40.390.10:FF:000076">
    <property type="entry name" value="membrane metallo-endopeptidase-like 1"/>
    <property type="match status" value="1"/>
</dbReference>
<dbReference type="Gene3D" id="1.10.1380.10">
    <property type="entry name" value="Neutral endopeptidase , domain2"/>
    <property type="match status" value="1"/>
</dbReference>
<comment type="caution">
    <text evidence="16">The sequence shown here is derived from an EMBL/GenBank/DDBJ whole genome shotgun (WGS) entry which is preliminary data.</text>
</comment>
<evidence type="ECO:0000256" key="2">
    <source>
        <dbReference type="ARBA" id="ARBA00004401"/>
    </source>
</evidence>
<protein>
    <recommendedName>
        <fullName evidence="17">Endothelin-converting enzyme 1</fullName>
    </recommendedName>
</protein>
<dbReference type="Pfam" id="PF05649">
    <property type="entry name" value="Peptidase_M13_N"/>
    <property type="match status" value="1"/>
</dbReference>
<evidence type="ECO:0000256" key="12">
    <source>
        <dbReference type="SAM" id="MobiDB-lite"/>
    </source>
</evidence>
<dbReference type="AlphaFoldDB" id="A0AAW2HC33"/>
<keyword evidence="8" id="KW-0735">Signal-anchor</keyword>
<evidence type="ECO:0000256" key="3">
    <source>
        <dbReference type="ARBA" id="ARBA00007357"/>
    </source>
</evidence>
<keyword evidence="13" id="KW-1133">Transmembrane helix</keyword>
<feature type="domain" description="Peptidase M13 N-terminal" evidence="15">
    <location>
        <begin position="230"/>
        <end position="615"/>
    </location>
</feature>
<proteinExistence type="inferred from homology"/>
<keyword evidence="9" id="KW-0482">Metalloprotease</keyword>
<feature type="region of interest" description="Disordered" evidence="12">
    <location>
        <begin position="118"/>
        <end position="155"/>
    </location>
</feature>
<dbReference type="InterPro" id="IPR008753">
    <property type="entry name" value="Peptidase_M13_N"/>
</dbReference>
<evidence type="ECO:0000256" key="13">
    <source>
        <dbReference type="SAM" id="Phobius"/>
    </source>
</evidence>
<evidence type="ECO:0000256" key="8">
    <source>
        <dbReference type="ARBA" id="ARBA00022968"/>
    </source>
</evidence>
<evidence type="ECO:0000256" key="1">
    <source>
        <dbReference type="ARBA" id="ARBA00001947"/>
    </source>
</evidence>
<feature type="domain" description="Peptidase M13 C-terminal" evidence="14">
    <location>
        <begin position="675"/>
        <end position="880"/>
    </location>
</feature>
<dbReference type="PANTHER" id="PTHR11733:SF238">
    <property type="entry name" value="FI07649P-RELATED"/>
    <property type="match status" value="1"/>
</dbReference>
<dbReference type="InterPro" id="IPR024079">
    <property type="entry name" value="MetalloPept_cat_dom_sf"/>
</dbReference>
<dbReference type="PRINTS" id="PR00786">
    <property type="entry name" value="NEPRILYSIN"/>
</dbReference>
<evidence type="ECO:0000256" key="9">
    <source>
        <dbReference type="ARBA" id="ARBA00023049"/>
    </source>
</evidence>
<dbReference type="InterPro" id="IPR018497">
    <property type="entry name" value="Peptidase_M13_C"/>
</dbReference>
<evidence type="ECO:0000256" key="10">
    <source>
        <dbReference type="ARBA" id="ARBA00023157"/>
    </source>
</evidence>
<dbReference type="Gene3D" id="3.40.390.10">
    <property type="entry name" value="Collagenase (Catalytic Domain)"/>
    <property type="match status" value="1"/>
</dbReference>
<evidence type="ECO:0000313" key="16">
    <source>
        <dbReference type="EMBL" id="KAL0267479.1"/>
    </source>
</evidence>
<reference evidence="16" key="1">
    <citation type="journal article" date="2024" name="Gigascience">
        <title>Chromosome-level genome of the poultry shaft louse Menopon gallinae provides insight into the host-switching and adaptive evolution of parasitic lice.</title>
        <authorList>
            <person name="Xu Y."/>
            <person name="Ma L."/>
            <person name="Liu S."/>
            <person name="Liang Y."/>
            <person name="Liu Q."/>
            <person name="He Z."/>
            <person name="Tian L."/>
            <person name="Duan Y."/>
            <person name="Cai W."/>
            <person name="Li H."/>
            <person name="Song F."/>
        </authorList>
    </citation>
    <scope>NUCLEOTIDE SEQUENCE</scope>
    <source>
        <strain evidence="16">Cailab_2023a</strain>
    </source>
</reference>
<evidence type="ECO:0000256" key="11">
    <source>
        <dbReference type="ARBA" id="ARBA00023180"/>
    </source>
</evidence>
<evidence type="ECO:0000259" key="14">
    <source>
        <dbReference type="Pfam" id="PF01431"/>
    </source>
</evidence>
<keyword evidence="11" id="KW-0325">Glycoprotein</keyword>
<feature type="transmembrane region" description="Helical" evidence="13">
    <location>
        <begin position="35"/>
        <end position="58"/>
    </location>
</feature>